<comment type="subcellular location">
    <subcellularLocation>
        <location evidence="1">Cell membrane</location>
        <topology evidence="1">Multi-pass membrane protein</topology>
    </subcellularLocation>
</comment>
<dbReference type="InterPro" id="IPR024194">
    <property type="entry name" value="Ac/AlaTfrase_AlgI/DltB"/>
</dbReference>
<keyword evidence="9 14" id="KW-1133">Transmembrane helix</keyword>
<name>A0A7X0EEY9_9PROT</name>
<evidence type="ECO:0000256" key="14">
    <source>
        <dbReference type="SAM" id="Phobius"/>
    </source>
</evidence>
<evidence type="ECO:0000256" key="10">
    <source>
        <dbReference type="ARBA" id="ARBA00023136"/>
    </source>
</evidence>
<dbReference type="AlphaFoldDB" id="A0A7X0EEY9"/>
<feature type="transmembrane region" description="Helical" evidence="14">
    <location>
        <begin position="405"/>
        <end position="426"/>
    </location>
</feature>
<organism evidence="15 16">
    <name type="scientific">Nitrospirillum iridis</name>
    <dbReference type="NCBI Taxonomy" id="765888"/>
    <lineage>
        <taxon>Bacteria</taxon>
        <taxon>Pseudomonadati</taxon>
        <taxon>Pseudomonadota</taxon>
        <taxon>Alphaproteobacteria</taxon>
        <taxon>Rhodospirillales</taxon>
        <taxon>Azospirillaceae</taxon>
        <taxon>Nitrospirillum</taxon>
    </lineage>
</organism>
<evidence type="ECO:0000256" key="2">
    <source>
        <dbReference type="ARBA" id="ARBA00005182"/>
    </source>
</evidence>
<feature type="transmembrane region" description="Helical" evidence="14">
    <location>
        <begin position="362"/>
        <end position="385"/>
    </location>
</feature>
<dbReference type="RefSeq" id="WP_184806732.1">
    <property type="nucleotide sequence ID" value="NZ_JACIIZ010000017.1"/>
</dbReference>
<dbReference type="PIRSF" id="PIRSF500217">
    <property type="entry name" value="AlgI"/>
    <property type="match status" value="1"/>
</dbReference>
<dbReference type="GO" id="GO:0005886">
    <property type="term" value="C:plasma membrane"/>
    <property type="evidence" value="ECO:0007669"/>
    <property type="project" value="UniProtKB-SubCell"/>
</dbReference>
<comment type="caution">
    <text evidence="15">The sequence shown here is derived from an EMBL/GenBank/DDBJ whole genome shotgun (WGS) entry which is preliminary data.</text>
</comment>
<dbReference type="InterPro" id="IPR004299">
    <property type="entry name" value="MBOAT_fam"/>
</dbReference>
<keyword evidence="16" id="KW-1185">Reference proteome</keyword>
<evidence type="ECO:0000256" key="1">
    <source>
        <dbReference type="ARBA" id="ARBA00004651"/>
    </source>
</evidence>
<keyword evidence="7 14" id="KW-0812">Transmembrane</keyword>
<evidence type="ECO:0000256" key="9">
    <source>
        <dbReference type="ARBA" id="ARBA00022989"/>
    </source>
</evidence>
<evidence type="ECO:0000256" key="11">
    <source>
        <dbReference type="ARBA" id="ARBA00023315"/>
    </source>
</evidence>
<feature type="transmembrane region" description="Helical" evidence="14">
    <location>
        <begin position="168"/>
        <end position="190"/>
    </location>
</feature>
<reference evidence="15 16" key="1">
    <citation type="submission" date="2020-08" db="EMBL/GenBank/DDBJ databases">
        <title>Genomic Encyclopedia of Type Strains, Phase IV (KMG-IV): sequencing the most valuable type-strain genomes for metagenomic binning, comparative biology and taxonomic classification.</title>
        <authorList>
            <person name="Goeker M."/>
        </authorList>
    </citation>
    <scope>NUCLEOTIDE SEQUENCE [LARGE SCALE GENOMIC DNA]</scope>
    <source>
        <strain evidence="15 16">DSM 22198</strain>
    </source>
</reference>
<evidence type="ECO:0000313" key="15">
    <source>
        <dbReference type="EMBL" id="MBB6254383.1"/>
    </source>
</evidence>
<keyword evidence="11 13" id="KW-0012">Acyltransferase</keyword>
<dbReference type="GO" id="GO:0016746">
    <property type="term" value="F:acyltransferase activity"/>
    <property type="evidence" value="ECO:0007669"/>
    <property type="project" value="UniProtKB-KW"/>
</dbReference>
<keyword evidence="10 13" id="KW-0472">Membrane</keyword>
<comment type="similarity">
    <text evidence="3 13">Belongs to the membrane-bound acyltransferase family.</text>
</comment>
<comment type="pathway">
    <text evidence="2">Glycan biosynthesis; alginate biosynthesis.</text>
</comment>
<dbReference type="PANTHER" id="PTHR13285">
    <property type="entry name" value="ACYLTRANSFERASE"/>
    <property type="match status" value="1"/>
</dbReference>
<evidence type="ECO:0000256" key="12">
    <source>
        <dbReference type="ARBA" id="ARBA00031030"/>
    </source>
</evidence>
<feature type="transmembrane region" description="Helical" evidence="14">
    <location>
        <begin position="455"/>
        <end position="475"/>
    </location>
</feature>
<evidence type="ECO:0000256" key="5">
    <source>
        <dbReference type="ARBA" id="ARBA00022475"/>
    </source>
</evidence>
<evidence type="ECO:0000256" key="4">
    <source>
        <dbReference type="ARBA" id="ARBA00016084"/>
    </source>
</evidence>
<proteinExistence type="inferred from homology"/>
<keyword evidence="6 13" id="KW-0808">Transferase</keyword>
<dbReference type="InterPro" id="IPR051085">
    <property type="entry name" value="MB_O-acyltransferase"/>
</dbReference>
<evidence type="ECO:0000313" key="16">
    <source>
        <dbReference type="Proteomes" id="UP000539175"/>
    </source>
</evidence>
<dbReference type="EMBL" id="JACIIZ010000017">
    <property type="protein sequence ID" value="MBB6254383.1"/>
    <property type="molecule type" value="Genomic_DNA"/>
</dbReference>
<dbReference type="PANTHER" id="PTHR13285:SF23">
    <property type="entry name" value="TEICHOIC ACID D-ALANYLTRANSFERASE"/>
    <property type="match status" value="1"/>
</dbReference>
<keyword evidence="8" id="KW-0016">Alginate biosynthesis</keyword>
<evidence type="ECO:0000256" key="3">
    <source>
        <dbReference type="ARBA" id="ARBA00010323"/>
    </source>
</evidence>
<sequence>MSPVTRFGHHPNPLREALKWDSHLCKKLIDFSCIIGNSIANIFFWKNLEAMVFSSPAFIFLFLPLFLLIYSIVPKYCKNAAILFCSLFFYALGPGARIDILAFYILFNWAVGLIIAKTRGRIAFIYAFTAIFVNVCGLIYYKYMDFIIYSFLELSGHHTDTHPHSLEIGFIPLGISFFSFQAISYVIDVYRGAVPASRSLIEFATFKAFFPQLIAGPIVRYVEIKTELSARRFTIDNIFEGLFRFSTGLAMKTMIADPLSSVATQILQTDQAHLTTSLAWIAMLSYSFQIYFDFAGYSSMAIGIARITGFHFPENFDRPYSSRSITEFWRRWHMTLSRWFRDYIYIPLGGNRAGRLRTLMNLVVVFALCGLWHGAAVQFLVWGLYHGALLCIERVTGWDKSSNSFAVVVLRTLSTFLLVVIGWVFFRAETLGQAMHILSLMSGLAPEGVPFRTEWFYLTGDKVAVLVVATAFSMIRMSQLWPTQRLGGWSVALQGAASLALLVLSASAIAVGGFSPFIYFQF</sequence>
<evidence type="ECO:0000256" key="7">
    <source>
        <dbReference type="ARBA" id="ARBA00022692"/>
    </source>
</evidence>
<feature type="transmembrane region" description="Helical" evidence="14">
    <location>
        <begin position="98"/>
        <end position="116"/>
    </location>
</feature>
<evidence type="ECO:0000256" key="6">
    <source>
        <dbReference type="ARBA" id="ARBA00022679"/>
    </source>
</evidence>
<dbReference type="Pfam" id="PF03062">
    <property type="entry name" value="MBOAT"/>
    <property type="match status" value="1"/>
</dbReference>
<dbReference type="PIRSF" id="PIRSF016636">
    <property type="entry name" value="AlgI_DltB"/>
    <property type="match status" value="1"/>
</dbReference>
<keyword evidence="5 13" id="KW-1003">Cell membrane</keyword>
<feature type="transmembrane region" description="Helical" evidence="14">
    <location>
        <begin position="495"/>
        <end position="520"/>
    </location>
</feature>
<gene>
    <name evidence="15" type="ORF">FHS74_004972</name>
</gene>
<feature type="transmembrane region" description="Helical" evidence="14">
    <location>
        <begin position="123"/>
        <end position="143"/>
    </location>
</feature>
<evidence type="ECO:0000256" key="13">
    <source>
        <dbReference type="PIRNR" id="PIRNR016636"/>
    </source>
</evidence>
<protein>
    <recommendedName>
        <fullName evidence="4">Probable alginate O-acetylase AlgI</fullName>
    </recommendedName>
    <alternativeName>
        <fullName evidence="12">Alginate biosynthesis protein AlgI</fullName>
    </alternativeName>
</protein>
<dbReference type="Proteomes" id="UP000539175">
    <property type="component" value="Unassembled WGS sequence"/>
</dbReference>
<feature type="transmembrane region" description="Helical" evidence="14">
    <location>
        <begin position="51"/>
        <end position="69"/>
    </location>
</feature>
<evidence type="ECO:0000256" key="8">
    <source>
        <dbReference type="ARBA" id="ARBA00022841"/>
    </source>
</evidence>
<dbReference type="InterPro" id="IPR028362">
    <property type="entry name" value="AlgI"/>
</dbReference>
<accession>A0A7X0EEY9</accession>
<dbReference type="GO" id="GO:0042121">
    <property type="term" value="P:alginic acid biosynthetic process"/>
    <property type="evidence" value="ECO:0007669"/>
    <property type="project" value="UniProtKB-KW"/>
</dbReference>